<dbReference type="EMBL" id="JADWDJ010000007">
    <property type="protein sequence ID" value="KAG5278332.1"/>
    <property type="molecule type" value="Genomic_DNA"/>
</dbReference>
<comment type="caution">
    <text evidence="1">The sequence shown here is derived from an EMBL/GenBank/DDBJ whole genome shotgun (WGS) entry which is preliminary data.</text>
</comment>
<proteinExistence type="predicted"/>
<accession>A0AAV6GY60</accession>
<sequence length="120" mass="13631">MSDMHERGPEMVLQHFIIPFLFNPNHTDPGCVRSVENSTDWMMKNLGGFASLATLVDMYQLNPEFSAIEVLPLLSPRQMAELMVVPLPRLPPKRQVVDLVFDHLLGDPIGRNMPEVLEHL</sequence>
<dbReference type="Proteomes" id="UP000823561">
    <property type="component" value="Chromosome 7"/>
</dbReference>
<organism evidence="1 2">
    <name type="scientific">Alosa alosa</name>
    <name type="common">allis shad</name>
    <dbReference type="NCBI Taxonomy" id="278164"/>
    <lineage>
        <taxon>Eukaryota</taxon>
        <taxon>Metazoa</taxon>
        <taxon>Chordata</taxon>
        <taxon>Craniata</taxon>
        <taxon>Vertebrata</taxon>
        <taxon>Euteleostomi</taxon>
        <taxon>Actinopterygii</taxon>
        <taxon>Neopterygii</taxon>
        <taxon>Teleostei</taxon>
        <taxon>Clupei</taxon>
        <taxon>Clupeiformes</taxon>
        <taxon>Clupeoidei</taxon>
        <taxon>Clupeidae</taxon>
        <taxon>Alosa</taxon>
    </lineage>
</organism>
<reference evidence="1" key="1">
    <citation type="submission" date="2020-10" db="EMBL/GenBank/DDBJ databases">
        <title>Chromosome-scale genome assembly of the Allis shad, Alosa alosa.</title>
        <authorList>
            <person name="Margot Z."/>
            <person name="Christophe K."/>
            <person name="Cabau C."/>
            <person name="Louis A."/>
            <person name="Berthelot C."/>
            <person name="Parey E."/>
            <person name="Roest Crollius H."/>
            <person name="Montfort J."/>
            <person name="Robinson-Rechavi M."/>
            <person name="Bucao C."/>
            <person name="Bouchez O."/>
            <person name="Gislard M."/>
            <person name="Lluch J."/>
            <person name="Milhes M."/>
            <person name="Lampietro C."/>
            <person name="Lopez Roques C."/>
            <person name="Donnadieu C."/>
            <person name="Braasch I."/>
            <person name="Desvignes T."/>
            <person name="Postlethwait J."/>
            <person name="Bobe J."/>
            <person name="Guiguen Y."/>
        </authorList>
    </citation>
    <scope>NUCLEOTIDE SEQUENCE</scope>
    <source>
        <strain evidence="1">M-15738</strain>
        <tissue evidence="1">Blood</tissue>
    </source>
</reference>
<evidence type="ECO:0000313" key="2">
    <source>
        <dbReference type="Proteomes" id="UP000823561"/>
    </source>
</evidence>
<gene>
    <name evidence="1" type="ORF">AALO_G00097790</name>
</gene>
<protein>
    <submittedName>
        <fullName evidence="1">Uncharacterized protein</fullName>
    </submittedName>
</protein>
<feature type="non-terminal residue" evidence="1">
    <location>
        <position position="120"/>
    </location>
</feature>
<evidence type="ECO:0000313" key="1">
    <source>
        <dbReference type="EMBL" id="KAG5278332.1"/>
    </source>
</evidence>
<keyword evidence="2" id="KW-1185">Reference proteome</keyword>
<dbReference type="AlphaFoldDB" id="A0AAV6GY60"/>
<name>A0AAV6GY60_9TELE</name>